<feature type="region of interest" description="Disordered" evidence="1">
    <location>
        <begin position="550"/>
        <end position="572"/>
    </location>
</feature>
<gene>
    <name evidence="2" type="ORF">PCOR1329_LOCUS25415</name>
</gene>
<evidence type="ECO:0000256" key="1">
    <source>
        <dbReference type="SAM" id="MobiDB-lite"/>
    </source>
</evidence>
<comment type="caution">
    <text evidence="2">The sequence shown here is derived from an EMBL/GenBank/DDBJ whole genome shotgun (WGS) entry which is preliminary data.</text>
</comment>
<organism evidence="2 3">
    <name type="scientific">Prorocentrum cordatum</name>
    <dbReference type="NCBI Taxonomy" id="2364126"/>
    <lineage>
        <taxon>Eukaryota</taxon>
        <taxon>Sar</taxon>
        <taxon>Alveolata</taxon>
        <taxon>Dinophyceae</taxon>
        <taxon>Prorocentrales</taxon>
        <taxon>Prorocentraceae</taxon>
        <taxon>Prorocentrum</taxon>
    </lineage>
</organism>
<feature type="compositionally biased region" description="Basic and acidic residues" evidence="1">
    <location>
        <begin position="315"/>
        <end position="327"/>
    </location>
</feature>
<reference evidence="2" key="1">
    <citation type="submission" date="2023-10" db="EMBL/GenBank/DDBJ databases">
        <authorList>
            <person name="Chen Y."/>
            <person name="Shah S."/>
            <person name="Dougan E. K."/>
            <person name="Thang M."/>
            <person name="Chan C."/>
        </authorList>
    </citation>
    <scope>NUCLEOTIDE SEQUENCE [LARGE SCALE GENOMIC DNA]</scope>
</reference>
<evidence type="ECO:0000313" key="3">
    <source>
        <dbReference type="Proteomes" id="UP001189429"/>
    </source>
</evidence>
<dbReference type="Proteomes" id="UP001189429">
    <property type="component" value="Unassembled WGS sequence"/>
</dbReference>
<sequence>MAAPLLKWQERARAIARSPADAFTKAELYATRVGSFSRILKVPPTTCTLADWHHWIDWGGPKLPSIVIQGAAAMARVQDSGIWEEPPWIDDLAEASCGFPNRPQFCNHPDALLHEMAEPWKSDGDAKDGLQKRLNRTLMRCLMPSTMVAKFRERTLKWFPMAAGAANSLDWNAHQERLMTMAPSVRLAATKWARDGALDTYLGGLIILFDELPLDVAAPPRTPVIFMMSLKLLPMQHPHPRHSLSPARATPQEELQEALAGLRQERDEAARAGDEGVRSEAEAAAALSRAVESLRSELQGEQEQAARASAARRRAASELREAQDELDRKVLQTQAQGVRNLSEMHQVPRQIKRMMFMAFVVGQYMVTVSATKTGGQVELRDQLRSLQRLTLQNSNEIRNFLHVTGEFWLTPLEPEWVQAPMETGREYGRKEIVAVLDTEEQQLDASLLHVRQLLKEFMSQLDEPWGPIFITEVFLQCKIQEAYNKTGEDVEMDIKQCKAKLIYTINTAPSFRAVLYDQKLEQEQYDKIAGFKGDIFKQALGHALAHLGATKSRSGGPKTGLERAVEAQLNRR</sequence>
<dbReference type="EMBL" id="CAUYUJ010008890">
    <property type="protein sequence ID" value="CAK0825249.1"/>
    <property type="molecule type" value="Genomic_DNA"/>
</dbReference>
<feature type="region of interest" description="Disordered" evidence="1">
    <location>
        <begin position="295"/>
        <end position="327"/>
    </location>
</feature>
<proteinExistence type="predicted"/>
<protein>
    <submittedName>
        <fullName evidence="2">Uncharacterized protein</fullName>
    </submittedName>
</protein>
<evidence type="ECO:0000313" key="2">
    <source>
        <dbReference type="EMBL" id="CAK0825249.1"/>
    </source>
</evidence>
<accession>A0ABN9S0T0</accession>
<name>A0ABN9S0T0_9DINO</name>
<keyword evidence="3" id="KW-1185">Reference proteome</keyword>